<organism evidence="1">
    <name type="scientific">marine metagenome</name>
    <dbReference type="NCBI Taxonomy" id="408172"/>
    <lineage>
        <taxon>unclassified sequences</taxon>
        <taxon>metagenomes</taxon>
        <taxon>ecological metagenomes</taxon>
    </lineage>
</organism>
<dbReference type="NCBIfam" id="TIGR01509">
    <property type="entry name" value="HAD-SF-IA-v3"/>
    <property type="match status" value="1"/>
</dbReference>
<dbReference type="SUPFAM" id="SSF56784">
    <property type="entry name" value="HAD-like"/>
    <property type="match status" value="1"/>
</dbReference>
<gene>
    <name evidence="1" type="ORF">METZ01_LOCUS117362</name>
</gene>
<dbReference type="Pfam" id="PF13419">
    <property type="entry name" value="HAD_2"/>
    <property type="match status" value="1"/>
</dbReference>
<dbReference type="InterPro" id="IPR041492">
    <property type="entry name" value="HAD_2"/>
</dbReference>
<dbReference type="NCBIfam" id="TIGR01993">
    <property type="entry name" value="Pyr-5-nucltdase"/>
    <property type="match status" value="1"/>
</dbReference>
<dbReference type="Gene3D" id="1.10.150.450">
    <property type="match status" value="1"/>
</dbReference>
<dbReference type="PANTHER" id="PTHR12725:SF117">
    <property type="entry name" value="HALOACID DEHALOGENASE-LIKE HYDROLASE"/>
    <property type="match status" value="1"/>
</dbReference>
<proteinExistence type="predicted"/>
<dbReference type="InterPro" id="IPR036412">
    <property type="entry name" value="HAD-like_sf"/>
</dbReference>
<dbReference type="InterPro" id="IPR010237">
    <property type="entry name" value="Pyr-5-nucltdase"/>
</dbReference>
<dbReference type="AlphaFoldDB" id="A0A381XIE8"/>
<reference evidence="1" key="1">
    <citation type="submission" date="2018-05" db="EMBL/GenBank/DDBJ databases">
        <authorList>
            <person name="Lanie J.A."/>
            <person name="Ng W.-L."/>
            <person name="Kazmierczak K.M."/>
            <person name="Andrzejewski T.M."/>
            <person name="Davidsen T.M."/>
            <person name="Wayne K.J."/>
            <person name="Tettelin H."/>
            <person name="Glass J.I."/>
            <person name="Rusch D."/>
            <person name="Podicherti R."/>
            <person name="Tsui H.-C.T."/>
            <person name="Winkler M.E."/>
        </authorList>
    </citation>
    <scope>NUCLEOTIDE SEQUENCE</scope>
</reference>
<protein>
    <recommendedName>
        <fullName evidence="2">Pyrimidine 5'-nucleotidase</fullName>
    </recommendedName>
</protein>
<accession>A0A381XIE8</accession>
<dbReference type="InterPro" id="IPR006439">
    <property type="entry name" value="HAD-SF_hydro_IA"/>
</dbReference>
<dbReference type="EMBL" id="UINC01015294">
    <property type="protein sequence ID" value="SVA64508.1"/>
    <property type="molecule type" value="Genomic_DNA"/>
</dbReference>
<evidence type="ECO:0008006" key="2">
    <source>
        <dbReference type="Google" id="ProtNLM"/>
    </source>
</evidence>
<dbReference type="Gene3D" id="3.40.50.1000">
    <property type="entry name" value="HAD superfamily/HAD-like"/>
    <property type="match status" value="1"/>
</dbReference>
<sequence length="191" mass="22248">MTEYISKKLNLDLKKAKELQTNYFHKYNTSLNGLLIHHDVKAEEFLEYVHDIDLEFMEKDIVLREELLKLDAKKFVFTNGSHGHVKQITKHLGIDDLFNGTFAITDSNYVPKPELTVYNKLCNKFNIKPEETVLIEDIAKNLEPAKKLGMKTVWIINDEYWGKKDSDKDFIDLKIKNLSSFLKEINILKAA</sequence>
<dbReference type="InterPro" id="IPR023214">
    <property type="entry name" value="HAD_sf"/>
</dbReference>
<name>A0A381XIE8_9ZZZZ</name>
<dbReference type="PANTHER" id="PTHR12725">
    <property type="entry name" value="HALOACID DEHALOGENASE-LIKE HYDROLASE"/>
    <property type="match status" value="1"/>
</dbReference>
<evidence type="ECO:0000313" key="1">
    <source>
        <dbReference type="EMBL" id="SVA64508.1"/>
    </source>
</evidence>